<name>A0ABU0RLF8_9ACTN</name>
<dbReference type="RefSeq" id="WP_307626694.1">
    <property type="nucleotide sequence ID" value="NZ_JAUSZS010000003.1"/>
</dbReference>
<evidence type="ECO:0000313" key="1">
    <source>
        <dbReference type="EMBL" id="MDQ0932831.1"/>
    </source>
</evidence>
<evidence type="ECO:0000313" key="2">
    <source>
        <dbReference type="Proteomes" id="UP001223072"/>
    </source>
</evidence>
<comment type="caution">
    <text evidence="1">The sequence shown here is derived from an EMBL/GenBank/DDBJ whole genome shotgun (WGS) entry which is preliminary data.</text>
</comment>
<sequence>MDVLRKTFLELFEQRLDGAVPDDDSVVFGSESTYGLESMDTLRFVSALLPLYGDKVYDLQVEGISSLRSVHAQLETA</sequence>
<dbReference type="Proteomes" id="UP001223072">
    <property type="component" value="Unassembled WGS sequence"/>
</dbReference>
<gene>
    <name evidence="1" type="ORF">QFZ49_002761</name>
</gene>
<protein>
    <submittedName>
        <fullName evidence="1">Acyl carrier protein</fullName>
    </submittedName>
</protein>
<dbReference type="EMBL" id="JAUSZS010000003">
    <property type="protein sequence ID" value="MDQ0932831.1"/>
    <property type="molecule type" value="Genomic_DNA"/>
</dbReference>
<keyword evidence="2" id="KW-1185">Reference proteome</keyword>
<reference evidence="1 2" key="1">
    <citation type="submission" date="2023-07" db="EMBL/GenBank/DDBJ databases">
        <title>Comparative genomics of wheat-associated soil bacteria to identify genetic determinants of phenazine resistance.</title>
        <authorList>
            <person name="Mouncey N."/>
        </authorList>
    </citation>
    <scope>NUCLEOTIDE SEQUENCE [LARGE SCALE GENOMIC DNA]</scope>
    <source>
        <strain evidence="1 2">W2I16</strain>
    </source>
</reference>
<proteinExistence type="predicted"/>
<accession>A0ABU0RLF8</accession>
<organism evidence="1 2">
    <name type="scientific">Streptomyces turgidiscabies</name>
    <dbReference type="NCBI Taxonomy" id="85558"/>
    <lineage>
        <taxon>Bacteria</taxon>
        <taxon>Bacillati</taxon>
        <taxon>Actinomycetota</taxon>
        <taxon>Actinomycetes</taxon>
        <taxon>Kitasatosporales</taxon>
        <taxon>Streptomycetaceae</taxon>
        <taxon>Streptomyces</taxon>
    </lineage>
</organism>